<sequence length="69" mass="7145">MKTSIETSTFTIPVTNVRTSAQSVPDLITTTINTNGNGKTSILSSTFILDGTKTSKSSSSSSMTTPLSA</sequence>
<evidence type="ECO:0000313" key="2">
    <source>
        <dbReference type="Proteomes" id="UP000828390"/>
    </source>
</evidence>
<keyword evidence="2" id="KW-1185">Reference proteome</keyword>
<accession>A0A9D4BFH7</accession>
<proteinExistence type="predicted"/>
<dbReference type="EMBL" id="JAIWYP010000017">
    <property type="protein sequence ID" value="KAH3693167.1"/>
    <property type="molecule type" value="Genomic_DNA"/>
</dbReference>
<organism evidence="1 2">
    <name type="scientific">Dreissena polymorpha</name>
    <name type="common">Zebra mussel</name>
    <name type="synonym">Mytilus polymorpha</name>
    <dbReference type="NCBI Taxonomy" id="45954"/>
    <lineage>
        <taxon>Eukaryota</taxon>
        <taxon>Metazoa</taxon>
        <taxon>Spiralia</taxon>
        <taxon>Lophotrochozoa</taxon>
        <taxon>Mollusca</taxon>
        <taxon>Bivalvia</taxon>
        <taxon>Autobranchia</taxon>
        <taxon>Heteroconchia</taxon>
        <taxon>Euheterodonta</taxon>
        <taxon>Imparidentia</taxon>
        <taxon>Neoheterodontei</taxon>
        <taxon>Myida</taxon>
        <taxon>Dreissenoidea</taxon>
        <taxon>Dreissenidae</taxon>
        <taxon>Dreissena</taxon>
    </lineage>
</organism>
<evidence type="ECO:0000313" key="1">
    <source>
        <dbReference type="EMBL" id="KAH3693167.1"/>
    </source>
</evidence>
<dbReference type="AlphaFoldDB" id="A0A9D4BFH7"/>
<protein>
    <submittedName>
        <fullName evidence="1">Uncharacterized protein</fullName>
    </submittedName>
</protein>
<dbReference type="Proteomes" id="UP000828390">
    <property type="component" value="Unassembled WGS sequence"/>
</dbReference>
<comment type="caution">
    <text evidence="1">The sequence shown here is derived from an EMBL/GenBank/DDBJ whole genome shotgun (WGS) entry which is preliminary data.</text>
</comment>
<reference evidence="1" key="2">
    <citation type="submission" date="2020-11" db="EMBL/GenBank/DDBJ databases">
        <authorList>
            <person name="McCartney M.A."/>
            <person name="Auch B."/>
            <person name="Kono T."/>
            <person name="Mallez S."/>
            <person name="Becker A."/>
            <person name="Gohl D.M."/>
            <person name="Silverstein K.A.T."/>
            <person name="Koren S."/>
            <person name="Bechman K.B."/>
            <person name="Herman A."/>
            <person name="Abrahante J.E."/>
            <person name="Garbe J."/>
        </authorList>
    </citation>
    <scope>NUCLEOTIDE SEQUENCE</scope>
    <source>
        <strain evidence="1">Duluth1</strain>
        <tissue evidence="1">Whole animal</tissue>
    </source>
</reference>
<name>A0A9D4BFH7_DREPO</name>
<gene>
    <name evidence="1" type="ORF">DPMN_192569</name>
</gene>
<reference evidence="1" key="1">
    <citation type="journal article" date="2019" name="bioRxiv">
        <title>The Genome of the Zebra Mussel, Dreissena polymorpha: A Resource for Invasive Species Research.</title>
        <authorList>
            <person name="McCartney M.A."/>
            <person name="Auch B."/>
            <person name="Kono T."/>
            <person name="Mallez S."/>
            <person name="Zhang Y."/>
            <person name="Obille A."/>
            <person name="Becker A."/>
            <person name="Abrahante J.E."/>
            <person name="Garbe J."/>
            <person name="Badalamenti J.P."/>
            <person name="Herman A."/>
            <person name="Mangelson H."/>
            <person name="Liachko I."/>
            <person name="Sullivan S."/>
            <person name="Sone E.D."/>
            <person name="Koren S."/>
            <person name="Silverstein K.A.T."/>
            <person name="Beckman K.B."/>
            <person name="Gohl D.M."/>
        </authorList>
    </citation>
    <scope>NUCLEOTIDE SEQUENCE</scope>
    <source>
        <strain evidence="1">Duluth1</strain>
        <tissue evidence="1">Whole animal</tissue>
    </source>
</reference>